<proteinExistence type="predicted"/>
<dbReference type="KEGG" id="taz:TREAZ_2455"/>
<dbReference type="AlphaFoldDB" id="F5YFR5"/>
<dbReference type="RefSeq" id="WP_015713066.1">
    <property type="nucleotide sequence ID" value="NC_015577.1"/>
</dbReference>
<dbReference type="HOGENOM" id="CLU_1175010_0_0_12"/>
<accession>F5YFR5</accession>
<gene>
    <name evidence="1" type="ordered locus">TREAZ_2455</name>
</gene>
<keyword evidence="2" id="KW-1185">Reference proteome</keyword>
<sequence>MEIKLTKDLNENKEENIAEAFIDIFGNILKNISEDKNILKTMCSNLFKLEEFYVCEMNHLGLCVYSYKEHYCIKPNREILMNNLGQEKGTLANTILKKFFNKYPKYLIEIDVKTGFIHGEGVNTQEPASQGSLGAVKKVLSPESNSLREQHTSRLAAGLLIEFVETNLKYKEMPIAISKSAYYYSMNMHEAYLTKIAETDTPDFDLSEELDYKLVNKSILKHSKYLVYMEHDFPYS</sequence>
<reference evidence="2" key="1">
    <citation type="submission" date="2009-12" db="EMBL/GenBank/DDBJ databases">
        <title>Complete sequence of Treponema azotonutricium strain ZAS-9.</title>
        <authorList>
            <person name="Tetu S.G."/>
            <person name="Matson E."/>
            <person name="Ren Q."/>
            <person name="Seshadri R."/>
            <person name="Elbourne L."/>
            <person name="Hassan K.A."/>
            <person name="Durkin A."/>
            <person name="Radune D."/>
            <person name="Mohamoud Y."/>
            <person name="Shay R."/>
            <person name="Jin S."/>
            <person name="Zhang X."/>
            <person name="Lucey K."/>
            <person name="Ballor N.R."/>
            <person name="Ottesen E."/>
            <person name="Rosenthal R."/>
            <person name="Allen A."/>
            <person name="Leadbetter J.R."/>
            <person name="Paulsen I.T."/>
        </authorList>
    </citation>
    <scope>NUCLEOTIDE SEQUENCE [LARGE SCALE GENOMIC DNA]</scope>
    <source>
        <strain evidence="2">ATCC BAA-888 / DSM 13862 / ZAS-9</strain>
    </source>
</reference>
<organism evidence="1 2">
    <name type="scientific">Leadbettera azotonutricia (strain ATCC BAA-888 / DSM 13862 / ZAS-9)</name>
    <name type="common">Treponema azotonutricium</name>
    <dbReference type="NCBI Taxonomy" id="545695"/>
    <lineage>
        <taxon>Bacteria</taxon>
        <taxon>Pseudomonadati</taxon>
        <taxon>Spirochaetota</taxon>
        <taxon>Spirochaetia</taxon>
        <taxon>Spirochaetales</taxon>
        <taxon>Breznakiellaceae</taxon>
        <taxon>Leadbettera</taxon>
    </lineage>
</organism>
<evidence type="ECO:0000313" key="2">
    <source>
        <dbReference type="Proteomes" id="UP000009222"/>
    </source>
</evidence>
<dbReference type="EMBL" id="CP001841">
    <property type="protein sequence ID" value="AEF83388.1"/>
    <property type="molecule type" value="Genomic_DNA"/>
</dbReference>
<protein>
    <submittedName>
        <fullName evidence="1">Uncharacterized protein</fullName>
    </submittedName>
</protein>
<reference evidence="1 2" key="2">
    <citation type="journal article" date="2011" name="ISME J.">
        <title>RNA-seq reveals cooperative metabolic interactions between two termite-gut spirochete species in co-culture.</title>
        <authorList>
            <person name="Rosenthal A.Z."/>
            <person name="Matson E.G."/>
            <person name="Eldar A."/>
            <person name="Leadbetter J.R."/>
        </authorList>
    </citation>
    <scope>NUCLEOTIDE SEQUENCE [LARGE SCALE GENOMIC DNA]</scope>
    <source>
        <strain evidence="2">ATCC BAA-888 / DSM 13862 / ZAS-9</strain>
    </source>
</reference>
<dbReference type="InParanoid" id="F5YFR5"/>
<dbReference type="Proteomes" id="UP000009222">
    <property type="component" value="Chromosome"/>
</dbReference>
<name>F5YFR5_LEAAZ</name>
<evidence type="ECO:0000313" key="1">
    <source>
        <dbReference type="EMBL" id="AEF83388.1"/>
    </source>
</evidence>